<comment type="subcellular location">
    <subcellularLocation>
        <location evidence="1">Cell membrane</location>
        <topology evidence="1">Multi-pass membrane protein</topology>
    </subcellularLocation>
</comment>
<comment type="caution">
    <text evidence="8">The sequence shown here is derived from an EMBL/GenBank/DDBJ whole genome shotgun (WGS) entry which is preliminary data.</text>
</comment>
<keyword evidence="4 7" id="KW-0812">Transmembrane</keyword>
<organism evidence="8 9">
    <name type="scientific">Rossellomorea aquimaris</name>
    <dbReference type="NCBI Taxonomy" id="189382"/>
    <lineage>
        <taxon>Bacteria</taxon>
        <taxon>Bacillati</taxon>
        <taxon>Bacillota</taxon>
        <taxon>Bacilli</taxon>
        <taxon>Bacillales</taxon>
        <taxon>Bacillaceae</taxon>
        <taxon>Rossellomorea</taxon>
    </lineage>
</organism>
<proteinExistence type="inferred from homology"/>
<keyword evidence="3" id="KW-1003">Cell membrane</keyword>
<accession>A0A5D4TGP3</accession>
<dbReference type="EMBL" id="VTEW01000021">
    <property type="protein sequence ID" value="TYS73961.1"/>
    <property type="molecule type" value="Genomic_DNA"/>
</dbReference>
<dbReference type="PANTHER" id="PTHR30250">
    <property type="entry name" value="PST FAMILY PREDICTED COLANIC ACID TRANSPORTER"/>
    <property type="match status" value="1"/>
</dbReference>
<name>A0A5D4TGP3_9BACI</name>
<evidence type="ECO:0000256" key="6">
    <source>
        <dbReference type="ARBA" id="ARBA00023136"/>
    </source>
</evidence>
<feature type="transmembrane region" description="Helical" evidence="7">
    <location>
        <begin position="324"/>
        <end position="341"/>
    </location>
</feature>
<dbReference type="Pfam" id="PF13440">
    <property type="entry name" value="Polysacc_synt_3"/>
    <property type="match status" value="1"/>
</dbReference>
<dbReference type="InterPro" id="IPR050833">
    <property type="entry name" value="Poly_Biosynth_Transport"/>
</dbReference>
<evidence type="ECO:0000256" key="7">
    <source>
        <dbReference type="SAM" id="Phobius"/>
    </source>
</evidence>
<feature type="transmembrane region" description="Helical" evidence="7">
    <location>
        <begin position="415"/>
        <end position="436"/>
    </location>
</feature>
<evidence type="ECO:0000313" key="8">
    <source>
        <dbReference type="EMBL" id="TYS73961.1"/>
    </source>
</evidence>
<feature type="transmembrane region" description="Helical" evidence="7">
    <location>
        <begin position="111"/>
        <end position="130"/>
    </location>
</feature>
<evidence type="ECO:0000256" key="3">
    <source>
        <dbReference type="ARBA" id="ARBA00022475"/>
    </source>
</evidence>
<evidence type="ECO:0000256" key="5">
    <source>
        <dbReference type="ARBA" id="ARBA00022989"/>
    </source>
</evidence>
<reference evidence="8 9" key="1">
    <citation type="submission" date="2019-08" db="EMBL/GenBank/DDBJ databases">
        <title>Bacillus genomes from the desert of Cuatro Cienegas, Coahuila.</title>
        <authorList>
            <person name="Olmedo-Alvarez G."/>
        </authorList>
    </citation>
    <scope>NUCLEOTIDE SEQUENCE [LARGE SCALE GENOMIC DNA]</scope>
    <source>
        <strain evidence="8 9">CH451a_14T</strain>
    </source>
</reference>
<dbReference type="CDD" id="cd13127">
    <property type="entry name" value="MATE_tuaB_like"/>
    <property type="match status" value="1"/>
</dbReference>
<feature type="transmembrane region" description="Helical" evidence="7">
    <location>
        <begin position="294"/>
        <end position="318"/>
    </location>
</feature>
<gene>
    <name evidence="8" type="ORF">FZC80_19090</name>
</gene>
<protein>
    <submittedName>
        <fullName evidence="8">MOP flippase family protein</fullName>
    </submittedName>
</protein>
<evidence type="ECO:0000256" key="2">
    <source>
        <dbReference type="ARBA" id="ARBA00007430"/>
    </source>
</evidence>
<sequence>MLSSMMKQLLGGMKWTGSATAINTSVQLLQWAVIARLLDPSEIGIMSMVAVIITFAQLFTDMGVGNAIIHKQNATQNQLSTLYWLNVMTGFTVAAIVFFSAPLIADFYNEPLLVELVHLVALIFCIIPFGQQFQYIMQKNLEFDRIAKTDITSVITGAVVAILLAYLGFGVFSLVYGQIVFHSLKSLIYGIQGWKVFRPSFYFKLREVKSFLGFGLYQMGSRSVSYLSSNVDYILIGRFLGAEALGVYQIAYQLVVVPVTKINPLITKVAFPLFAREQKNNESLSKGFTDMSKMLAVITFPILFGMMSTADVLVPVMFGDQYDASIVLVQILALLGIFRVLMNPNGSILLAKGRADIGFKWDLGVAAIHTLAFYLVVENGVEAVAWTYVILGVINFLLGRILLHHVIGLNAKQYFTGLSAPAIISATMAALVYGSYLLATQWWDSASVLLLAVLVLLGIGLYAILFISFDKHYLKELAGFLKRKKKLA</sequence>
<feature type="transmembrane region" description="Helical" evidence="7">
    <location>
        <begin position="448"/>
        <end position="469"/>
    </location>
</feature>
<feature type="transmembrane region" description="Helical" evidence="7">
    <location>
        <begin position="151"/>
        <end position="169"/>
    </location>
</feature>
<dbReference type="PANTHER" id="PTHR30250:SF10">
    <property type="entry name" value="LIPOPOLYSACCHARIDE BIOSYNTHESIS PROTEIN WZXC"/>
    <property type="match status" value="1"/>
</dbReference>
<dbReference type="NCBIfam" id="NF007773">
    <property type="entry name" value="PRK10459.1"/>
    <property type="match status" value="1"/>
</dbReference>
<dbReference type="Proteomes" id="UP000325054">
    <property type="component" value="Unassembled WGS sequence"/>
</dbReference>
<dbReference type="GO" id="GO:0005886">
    <property type="term" value="C:plasma membrane"/>
    <property type="evidence" value="ECO:0007669"/>
    <property type="project" value="UniProtKB-SubCell"/>
</dbReference>
<feature type="transmembrane region" description="Helical" evidence="7">
    <location>
        <begin position="383"/>
        <end position="403"/>
    </location>
</feature>
<feature type="transmembrane region" description="Helical" evidence="7">
    <location>
        <begin position="45"/>
        <end position="69"/>
    </location>
</feature>
<keyword evidence="5 7" id="KW-1133">Transmembrane helix</keyword>
<feature type="transmembrane region" description="Helical" evidence="7">
    <location>
        <begin position="361"/>
        <end position="377"/>
    </location>
</feature>
<dbReference type="AlphaFoldDB" id="A0A5D4TGP3"/>
<keyword evidence="6 7" id="KW-0472">Membrane</keyword>
<comment type="similarity">
    <text evidence="2">Belongs to the polysaccharide synthase family.</text>
</comment>
<dbReference type="OrthoDB" id="9770347at2"/>
<evidence type="ECO:0000256" key="1">
    <source>
        <dbReference type="ARBA" id="ARBA00004651"/>
    </source>
</evidence>
<evidence type="ECO:0000313" key="9">
    <source>
        <dbReference type="Proteomes" id="UP000325054"/>
    </source>
</evidence>
<evidence type="ECO:0000256" key="4">
    <source>
        <dbReference type="ARBA" id="ARBA00022692"/>
    </source>
</evidence>
<feature type="transmembrane region" description="Helical" evidence="7">
    <location>
        <begin position="81"/>
        <end position="105"/>
    </location>
</feature>